<proteinExistence type="predicted"/>
<gene>
    <name evidence="1" type="ORF">KIW84_064460</name>
</gene>
<dbReference type="Gramene" id="Psat06G0446000-T1">
    <property type="protein sequence ID" value="KAI5399093.1"/>
    <property type="gene ID" value="KIW84_064460"/>
</dbReference>
<accession>A0A9D4WCN9</accession>
<evidence type="ECO:0000313" key="2">
    <source>
        <dbReference type="Proteomes" id="UP001058974"/>
    </source>
</evidence>
<keyword evidence="2" id="KW-1185">Reference proteome</keyword>
<reference evidence="1 2" key="1">
    <citation type="journal article" date="2022" name="Nat. Genet.">
        <title>Improved pea reference genome and pan-genome highlight genomic features and evolutionary characteristics.</title>
        <authorList>
            <person name="Yang T."/>
            <person name="Liu R."/>
            <person name="Luo Y."/>
            <person name="Hu S."/>
            <person name="Wang D."/>
            <person name="Wang C."/>
            <person name="Pandey M.K."/>
            <person name="Ge S."/>
            <person name="Xu Q."/>
            <person name="Li N."/>
            <person name="Li G."/>
            <person name="Huang Y."/>
            <person name="Saxena R.K."/>
            <person name="Ji Y."/>
            <person name="Li M."/>
            <person name="Yan X."/>
            <person name="He Y."/>
            <person name="Liu Y."/>
            <person name="Wang X."/>
            <person name="Xiang C."/>
            <person name="Varshney R.K."/>
            <person name="Ding H."/>
            <person name="Gao S."/>
            <person name="Zong X."/>
        </authorList>
    </citation>
    <scope>NUCLEOTIDE SEQUENCE [LARGE SCALE GENOMIC DNA]</scope>
    <source>
        <strain evidence="1 2">cv. Zhongwan 6</strain>
    </source>
</reference>
<comment type="caution">
    <text evidence="1">The sequence shown here is derived from an EMBL/GenBank/DDBJ whole genome shotgun (WGS) entry which is preliminary data.</text>
</comment>
<dbReference type="Proteomes" id="UP001058974">
    <property type="component" value="Chromosome 6"/>
</dbReference>
<organism evidence="1 2">
    <name type="scientific">Pisum sativum</name>
    <name type="common">Garden pea</name>
    <name type="synonym">Lathyrus oleraceus</name>
    <dbReference type="NCBI Taxonomy" id="3888"/>
    <lineage>
        <taxon>Eukaryota</taxon>
        <taxon>Viridiplantae</taxon>
        <taxon>Streptophyta</taxon>
        <taxon>Embryophyta</taxon>
        <taxon>Tracheophyta</taxon>
        <taxon>Spermatophyta</taxon>
        <taxon>Magnoliopsida</taxon>
        <taxon>eudicotyledons</taxon>
        <taxon>Gunneridae</taxon>
        <taxon>Pentapetalae</taxon>
        <taxon>rosids</taxon>
        <taxon>fabids</taxon>
        <taxon>Fabales</taxon>
        <taxon>Fabaceae</taxon>
        <taxon>Papilionoideae</taxon>
        <taxon>50 kb inversion clade</taxon>
        <taxon>NPAAA clade</taxon>
        <taxon>Hologalegina</taxon>
        <taxon>IRL clade</taxon>
        <taxon>Fabeae</taxon>
        <taxon>Lathyrus</taxon>
    </lineage>
</organism>
<name>A0A9D4WCN9_PEA</name>
<sequence length="320" mass="36286">MVNTTGQGEQFPPQRTGTIRAKSIDVSTEIPNAQAIPTSGSMALHNSTTMPIMSGAADTPTISTTSIRISRRVTEDYERWQRIKTERNWRKESQLQKVYPTPGESLLGFIVQCYKYETECLMCPRRGAVYNRELAEAFERIPYDQGWDGHGGNPNMYSLDKRGAPRRPDSPHPRAKRVMFKLPAEDWCITKCSSEFGKPSVGSDFIVSSRLKYHDYHVHCRFMVNVLDAQNSRLSIGPSCLSIWLGAAGPKCKTYKNVFDADAGFVPAGWIKIKGQCVNWFLHVVVAALWQDHDYYKKLKVMVFSCDLTTKPEHPWPMQV</sequence>
<protein>
    <submittedName>
        <fullName evidence="1">Uncharacterized protein</fullName>
    </submittedName>
</protein>
<dbReference type="EMBL" id="JAMSHJ010000006">
    <property type="protein sequence ID" value="KAI5399093.1"/>
    <property type="molecule type" value="Genomic_DNA"/>
</dbReference>
<evidence type="ECO:0000313" key="1">
    <source>
        <dbReference type="EMBL" id="KAI5399093.1"/>
    </source>
</evidence>
<dbReference type="AlphaFoldDB" id="A0A9D4WCN9"/>